<comment type="cofactor">
    <cofactor evidence="1">
        <name>Mg(2+)</name>
        <dbReference type="ChEBI" id="CHEBI:18420"/>
    </cofactor>
</comment>
<dbReference type="KEGG" id="caz:CARG_06725"/>
<dbReference type="SFLD" id="SFLDG01017">
    <property type="entry name" value="Polyprenyl_Transferase_Like"/>
    <property type="match status" value="1"/>
</dbReference>
<dbReference type="PROSITE" id="PS00723">
    <property type="entry name" value="POLYPRENYL_SYNTHASE_1"/>
    <property type="match status" value="1"/>
</dbReference>
<evidence type="ECO:0000256" key="3">
    <source>
        <dbReference type="ARBA" id="ARBA00006706"/>
    </source>
</evidence>
<dbReference type="InterPro" id="IPR033749">
    <property type="entry name" value="Polyprenyl_synt_CS"/>
</dbReference>
<gene>
    <name evidence="8" type="ORF">CARG_06725</name>
</gene>
<comment type="similarity">
    <text evidence="3 7">Belongs to the FPP/GGPP synthase family.</text>
</comment>
<dbReference type="Gene3D" id="1.10.600.10">
    <property type="entry name" value="Farnesyl Diphosphate Synthase"/>
    <property type="match status" value="1"/>
</dbReference>
<dbReference type="Pfam" id="PF00348">
    <property type="entry name" value="polyprenyl_synt"/>
    <property type="match status" value="1"/>
</dbReference>
<evidence type="ECO:0000256" key="6">
    <source>
        <dbReference type="ARBA" id="ARBA00022842"/>
    </source>
</evidence>
<organism evidence="8 9">
    <name type="scientific">Corynebacterium argentoratense DSM 44202</name>
    <dbReference type="NCBI Taxonomy" id="1348662"/>
    <lineage>
        <taxon>Bacteria</taxon>
        <taxon>Bacillati</taxon>
        <taxon>Actinomycetota</taxon>
        <taxon>Actinomycetes</taxon>
        <taxon>Mycobacteriales</taxon>
        <taxon>Corynebacteriaceae</taxon>
        <taxon>Corynebacterium</taxon>
    </lineage>
</organism>
<sequence length="365" mass="39597">MRTTHSDDTATLVDTINNELRAYLDSKNQQLGSISPHVANSINLLTQFATNGGKRIRPQFAWAAYTGLKNTTDVAQEDDAAVLRAFTALELIQACALIHDDIIDSSDTRRGNPTVHKAVETNHQDAQLHGSSRAFGEAVAILVGDLALAWADDMLRDSGVSADGLSRMYQPWQDMRSEVIAGQLLDICLEATRGEDERESEKVNRYKTAAYTIERPLHLGAALAGASEEATSRLLTYGRDIGIAYQLRDDMLGVFGDPSVTGKPAGDDLREGKRTVLFAKALSWADTHNPDAASQLRAGLGTASTPEDIAHLSDLIASTDAVEQVEQRISELTTSGLNALEYPSIPEELRATLRALANQALVRKM</sequence>
<evidence type="ECO:0000256" key="4">
    <source>
        <dbReference type="ARBA" id="ARBA00022679"/>
    </source>
</evidence>
<dbReference type="PROSITE" id="PS00444">
    <property type="entry name" value="POLYPRENYL_SYNTHASE_2"/>
    <property type="match status" value="1"/>
</dbReference>
<evidence type="ECO:0000313" key="9">
    <source>
        <dbReference type="Proteomes" id="UP000016943"/>
    </source>
</evidence>
<accession>U3GVV5</accession>
<dbReference type="HOGENOM" id="CLU_014015_2_1_11"/>
<name>U3GVV5_9CORY</name>
<dbReference type="SUPFAM" id="SSF48576">
    <property type="entry name" value="Terpenoid synthases"/>
    <property type="match status" value="1"/>
</dbReference>
<dbReference type="InterPro" id="IPR008949">
    <property type="entry name" value="Isoprenoid_synthase_dom_sf"/>
</dbReference>
<dbReference type="PATRIC" id="fig|1348662.3.peg.1322"/>
<dbReference type="OrthoDB" id="4497239at2"/>
<dbReference type="eggNOG" id="COG0142">
    <property type="taxonomic scope" value="Bacteria"/>
</dbReference>
<dbReference type="Proteomes" id="UP000016943">
    <property type="component" value="Chromosome"/>
</dbReference>
<evidence type="ECO:0000256" key="7">
    <source>
        <dbReference type="RuleBase" id="RU004466"/>
    </source>
</evidence>
<evidence type="ECO:0000256" key="5">
    <source>
        <dbReference type="ARBA" id="ARBA00022723"/>
    </source>
</evidence>
<proteinExistence type="inferred from homology"/>
<dbReference type="GO" id="GO:0046872">
    <property type="term" value="F:metal ion binding"/>
    <property type="evidence" value="ECO:0007669"/>
    <property type="project" value="UniProtKB-KW"/>
</dbReference>
<dbReference type="EMBL" id="CP006365">
    <property type="protein sequence ID" value="AGU15469.1"/>
    <property type="molecule type" value="Genomic_DNA"/>
</dbReference>
<dbReference type="GO" id="GO:0008299">
    <property type="term" value="P:isoprenoid biosynthetic process"/>
    <property type="evidence" value="ECO:0007669"/>
    <property type="project" value="InterPro"/>
</dbReference>
<dbReference type="GeneID" id="78250111"/>
<evidence type="ECO:0000256" key="2">
    <source>
        <dbReference type="ARBA" id="ARBA00005128"/>
    </source>
</evidence>
<reference evidence="8 9" key="1">
    <citation type="journal article" date="2013" name="Genome Announc.">
        <title>Whole-Genome Sequence of the Clinical Strain Corynebacterium argentoratense DSM 44202, Isolated from a Human Throat Specimen.</title>
        <authorList>
            <person name="Bomholt C."/>
            <person name="Glaub A."/>
            <person name="Gravermann K."/>
            <person name="Albersmeier A."/>
            <person name="Brinkrolf K."/>
            <person name="Ruckert C."/>
            <person name="Tauch A."/>
        </authorList>
    </citation>
    <scope>NUCLEOTIDE SEQUENCE [LARGE SCALE GENOMIC DNA]</scope>
    <source>
        <strain evidence="8">DSM 44202</strain>
    </source>
</reference>
<comment type="pathway">
    <text evidence="2">Isoprenoid biosynthesis.</text>
</comment>
<dbReference type="InterPro" id="IPR000092">
    <property type="entry name" value="Polyprenyl_synt"/>
</dbReference>
<evidence type="ECO:0000313" key="8">
    <source>
        <dbReference type="EMBL" id="AGU15469.1"/>
    </source>
</evidence>
<protein>
    <recommendedName>
        <fullName evidence="10">Geranylgeranyl pyrophosphate synthase</fullName>
    </recommendedName>
</protein>
<keyword evidence="9" id="KW-1185">Reference proteome</keyword>
<dbReference type="STRING" id="1348662.CARG_06725"/>
<evidence type="ECO:0000256" key="1">
    <source>
        <dbReference type="ARBA" id="ARBA00001946"/>
    </source>
</evidence>
<evidence type="ECO:0008006" key="10">
    <source>
        <dbReference type="Google" id="ProtNLM"/>
    </source>
</evidence>
<dbReference type="AlphaFoldDB" id="U3GVV5"/>
<dbReference type="SFLD" id="SFLDS00005">
    <property type="entry name" value="Isoprenoid_Synthase_Type_I"/>
    <property type="match status" value="1"/>
</dbReference>
<keyword evidence="6" id="KW-0460">Magnesium</keyword>
<dbReference type="PANTHER" id="PTHR12001:SF85">
    <property type="entry name" value="SHORT CHAIN ISOPRENYL DIPHOSPHATE SYNTHASE"/>
    <property type="match status" value="1"/>
</dbReference>
<keyword evidence="4 7" id="KW-0808">Transferase</keyword>
<dbReference type="PANTHER" id="PTHR12001">
    <property type="entry name" value="GERANYLGERANYL PYROPHOSPHATE SYNTHASE"/>
    <property type="match status" value="1"/>
</dbReference>
<keyword evidence="5" id="KW-0479">Metal-binding</keyword>
<dbReference type="GO" id="GO:0004659">
    <property type="term" value="F:prenyltransferase activity"/>
    <property type="evidence" value="ECO:0007669"/>
    <property type="project" value="InterPro"/>
</dbReference>
<dbReference type="CDD" id="cd00685">
    <property type="entry name" value="Trans_IPPS_HT"/>
    <property type="match status" value="1"/>
</dbReference>
<dbReference type="RefSeq" id="WP_020976627.1">
    <property type="nucleotide sequence ID" value="NC_022198.1"/>
</dbReference>